<dbReference type="RefSeq" id="WP_254673020.1">
    <property type="nucleotide sequence ID" value="NZ_JAMWDU010000001.1"/>
</dbReference>
<gene>
    <name evidence="2" type="ORF">NF348_01510</name>
</gene>
<keyword evidence="2" id="KW-0315">Glutamine amidotransferase</keyword>
<dbReference type="Pfam" id="PF00117">
    <property type="entry name" value="GATase"/>
    <property type="match status" value="1"/>
</dbReference>
<protein>
    <submittedName>
        <fullName evidence="2">Glutamine amidotransferase</fullName>
    </submittedName>
</protein>
<dbReference type="Proteomes" id="UP001060275">
    <property type="component" value="Unassembled WGS sequence"/>
</dbReference>
<accession>A0A9Q4FR17</accession>
<dbReference type="SUPFAM" id="SSF52317">
    <property type="entry name" value="Class I glutamine amidotransferase-like"/>
    <property type="match status" value="1"/>
</dbReference>
<dbReference type="InterPro" id="IPR044992">
    <property type="entry name" value="ChyE-like"/>
</dbReference>
<dbReference type="Gene3D" id="3.40.50.880">
    <property type="match status" value="1"/>
</dbReference>
<dbReference type="NCBIfam" id="NF005458">
    <property type="entry name" value="PRK07053.1"/>
    <property type="match status" value="1"/>
</dbReference>
<dbReference type="CDD" id="cd01741">
    <property type="entry name" value="GATase1_1"/>
    <property type="match status" value="1"/>
</dbReference>
<evidence type="ECO:0000259" key="1">
    <source>
        <dbReference type="Pfam" id="PF00117"/>
    </source>
</evidence>
<dbReference type="PANTHER" id="PTHR42695:SF5">
    <property type="entry name" value="GLUTAMINE AMIDOTRANSFERASE YLR126C-RELATED"/>
    <property type="match status" value="1"/>
</dbReference>
<name>A0A9Q4FR17_9HYPH</name>
<dbReference type="InterPro" id="IPR017926">
    <property type="entry name" value="GATASE"/>
</dbReference>
<proteinExistence type="predicted"/>
<feature type="domain" description="Glutamine amidotransferase" evidence="1">
    <location>
        <begin position="43"/>
        <end position="180"/>
    </location>
</feature>
<dbReference type="PROSITE" id="PS51273">
    <property type="entry name" value="GATASE_TYPE_1"/>
    <property type="match status" value="1"/>
</dbReference>
<dbReference type="GO" id="GO:0005829">
    <property type="term" value="C:cytosol"/>
    <property type="evidence" value="ECO:0007669"/>
    <property type="project" value="TreeGrafter"/>
</dbReference>
<evidence type="ECO:0000313" key="2">
    <source>
        <dbReference type="EMBL" id="MCP8885773.1"/>
    </source>
</evidence>
<dbReference type="EMBL" id="JAMWDU010000001">
    <property type="protein sequence ID" value="MCP8885773.1"/>
    <property type="molecule type" value="Genomic_DNA"/>
</dbReference>
<reference evidence="2" key="1">
    <citation type="submission" date="2022-06" db="EMBL/GenBank/DDBJ databases">
        <title>Devosia sp. XJ19-45 genome assembly.</title>
        <authorList>
            <person name="Li B."/>
            <person name="Cai M."/>
            <person name="Nie G."/>
            <person name="Li W."/>
        </authorList>
    </citation>
    <scope>NUCLEOTIDE SEQUENCE</scope>
    <source>
        <strain evidence="2">XJ19-45</strain>
    </source>
</reference>
<comment type="caution">
    <text evidence="2">The sequence shown here is derived from an EMBL/GenBank/DDBJ whole genome shotgun (WGS) entry which is preliminary data.</text>
</comment>
<dbReference type="AlphaFoldDB" id="A0A9Q4FR17"/>
<sequence length="238" mass="25760">MKSCLVVRHVDFEHLGTLELLLRQAGFGMRFVEAGLDHLPVSEATDDDLAVILGGPIGAYEGAEYPFLADEMRLIERRLASHRPTLGICLGAQLMAKTLGAEVYPCGVKEIGWEEVTLTSAGTASPLRALSGVPVLHWHGDVFDLPPDAVNLASTAACPHQAFALGTHGLALQFHAEIAADEIESWLIGHAVEIAAAGISPRALREATHRHGAELHHAARQLFSEWLGRLWDLPDQPR</sequence>
<dbReference type="InterPro" id="IPR029062">
    <property type="entry name" value="Class_I_gatase-like"/>
</dbReference>
<organism evidence="2 3">
    <name type="scientific">Devosia ureilytica</name>
    <dbReference type="NCBI Taxonomy" id="2952754"/>
    <lineage>
        <taxon>Bacteria</taxon>
        <taxon>Pseudomonadati</taxon>
        <taxon>Pseudomonadota</taxon>
        <taxon>Alphaproteobacteria</taxon>
        <taxon>Hyphomicrobiales</taxon>
        <taxon>Devosiaceae</taxon>
        <taxon>Devosia</taxon>
    </lineage>
</organism>
<evidence type="ECO:0000313" key="3">
    <source>
        <dbReference type="Proteomes" id="UP001060275"/>
    </source>
</evidence>
<dbReference type="PANTHER" id="PTHR42695">
    <property type="entry name" value="GLUTAMINE AMIDOTRANSFERASE YLR126C-RELATED"/>
    <property type="match status" value="1"/>
</dbReference>
<keyword evidence="3" id="KW-1185">Reference proteome</keyword>